<dbReference type="Proteomes" id="UP000719766">
    <property type="component" value="Unassembled WGS sequence"/>
</dbReference>
<gene>
    <name evidence="2" type="ORF">HD556DRAFT_494714</name>
</gene>
<dbReference type="EMBL" id="JABBWE010000003">
    <property type="protein sequence ID" value="KAG1804956.1"/>
    <property type="molecule type" value="Genomic_DNA"/>
</dbReference>
<reference evidence="2" key="1">
    <citation type="journal article" date="2020" name="New Phytol.">
        <title>Comparative genomics reveals dynamic genome evolution in host specialist ectomycorrhizal fungi.</title>
        <authorList>
            <person name="Lofgren L.A."/>
            <person name="Nguyen N.H."/>
            <person name="Vilgalys R."/>
            <person name="Ruytinx J."/>
            <person name="Liao H.L."/>
            <person name="Branco S."/>
            <person name="Kuo A."/>
            <person name="LaButti K."/>
            <person name="Lipzen A."/>
            <person name="Andreopoulos W."/>
            <person name="Pangilinan J."/>
            <person name="Riley R."/>
            <person name="Hundley H."/>
            <person name="Na H."/>
            <person name="Barry K."/>
            <person name="Grigoriev I.V."/>
            <person name="Stajich J.E."/>
            <person name="Kennedy P.G."/>
        </authorList>
    </citation>
    <scope>NUCLEOTIDE SEQUENCE</scope>
    <source>
        <strain evidence="2">S12</strain>
    </source>
</reference>
<protein>
    <submittedName>
        <fullName evidence="2">Uncharacterized protein</fullName>
    </submittedName>
</protein>
<evidence type="ECO:0000313" key="2">
    <source>
        <dbReference type="EMBL" id="KAG1804956.1"/>
    </source>
</evidence>
<keyword evidence="1" id="KW-0472">Membrane</keyword>
<keyword evidence="3" id="KW-1185">Reference proteome</keyword>
<keyword evidence="1" id="KW-1133">Transmembrane helix</keyword>
<evidence type="ECO:0000313" key="3">
    <source>
        <dbReference type="Proteomes" id="UP000719766"/>
    </source>
</evidence>
<proteinExistence type="predicted"/>
<accession>A0A9P7DWX0</accession>
<name>A0A9P7DWX0_9AGAM</name>
<comment type="caution">
    <text evidence="2">The sequence shown here is derived from an EMBL/GenBank/DDBJ whole genome shotgun (WGS) entry which is preliminary data.</text>
</comment>
<evidence type="ECO:0000256" key="1">
    <source>
        <dbReference type="SAM" id="Phobius"/>
    </source>
</evidence>
<dbReference type="RefSeq" id="XP_041166571.1">
    <property type="nucleotide sequence ID" value="XM_041310779.1"/>
</dbReference>
<organism evidence="2 3">
    <name type="scientific">Suillus plorans</name>
    <dbReference type="NCBI Taxonomy" id="116603"/>
    <lineage>
        <taxon>Eukaryota</taxon>
        <taxon>Fungi</taxon>
        <taxon>Dikarya</taxon>
        <taxon>Basidiomycota</taxon>
        <taxon>Agaricomycotina</taxon>
        <taxon>Agaricomycetes</taxon>
        <taxon>Agaricomycetidae</taxon>
        <taxon>Boletales</taxon>
        <taxon>Suillineae</taxon>
        <taxon>Suillaceae</taxon>
        <taxon>Suillus</taxon>
    </lineage>
</organism>
<dbReference type="GeneID" id="64604543"/>
<keyword evidence="1" id="KW-0812">Transmembrane</keyword>
<dbReference type="AlphaFoldDB" id="A0A9P7DWX0"/>
<sequence length="148" mass="16782">MANDPLYIQIYFFIMYATTPLAFAAIPLLPSDLITLWQFIFTISPLLFSLVHTCRQSLSRTRSHQPYWLKASAAVSCYYRCGVFRCPNPRLARPKLAGCSPGATGVLVCISHHRNVILSCMLVSRRGQQCAWVAGRPSMFCFQPRRHL</sequence>
<feature type="transmembrane region" description="Helical" evidence="1">
    <location>
        <begin position="35"/>
        <end position="54"/>
    </location>
</feature>
<feature type="transmembrane region" description="Helical" evidence="1">
    <location>
        <begin position="7"/>
        <end position="29"/>
    </location>
</feature>